<dbReference type="PANTHER" id="PTHR34932">
    <property type="entry name" value="TRPL TRANSLOCATION DEFECT PROTEIN 14"/>
    <property type="match status" value="1"/>
</dbReference>
<evidence type="ECO:0000313" key="2">
    <source>
        <dbReference type="Proteomes" id="UP000492821"/>
    </source>
</evidence>
<dbReference type="InterPro" id="IPR027417">
    <property type="entry name" value="P-loop_NTPase"/>
</dbReference>
<dbReference type="PANTHER" id="PTHR34932:SF1">
    <property type="entry name" value="TRPL TRANSLOCATION DEFECT PROTEIN 14"/>
    <property type="match status" value="1"/>
</dbReference>
<dbReference type="Proteomes" id="UP000492821">
    <property type="component" value="Unassembled WGS sequence"/>
</dbReference>
<reference evidence="2" key="1">
    <citation type="journal article" date="2013" name="Genetics">
        <title>The draft genome and transcriptome of Panagrellus redivivus are shaped by the harsh demands of a free-living lifestyle.</title>
        <authorList>
            <person name="Srinivasan J."/>
            <person name="Dillman A.R."/>
            <person name="Macchietto M.G."/>
            <person name="Heikkinen L."/>
            <person name="Lakso M."/>
            <person name="Fracchia K.M."/>
            <person name="Antoshechkin I."/>
            <person name="Mortazavi A."/>
            <person name="Wong G."/>
            <person name="Sternberg P.W."/>
        </authorList>
    </citation>
    <scope>NUCLEOTIDE SEQUENCE [LARGE SCALE GENOMIC DNA]</scope>
    <source>
        <strain evidence="2">MT8872</strain>
    </source>
</reference>
<dbReference type="Pfam" id="PF13521">
    <property type="entry name" value="AAA_28"/>
    <property type="match status" value="1"/>
</dbReference>
<dbReference type="Gene3D" id="3.40.50.300">
    <property type="entry name" value="P-loop containing nucleotide triphosphate hydrolases"/>
    <property type="match status" value="1"/>
</dbReference>
<protein>
    <submittedName>
        <fullName evidence="3">AAA_28 domain-containing protein</fullName>
    </submittedName>
</protein>
<dbReference type="WBParaSite" id="Pan_g17759.t1">
    <property type="protein sequence ID" value="Pan_g17759.t1"/>
    <property type="gene ID" value="Pan_g17759"/>
</dbReference>
<dbReference type="GO" id="GO:0070300">
    <property type="term" value="F:phosphatidic acid binding"/>
    <property type="evidence" value="ECO:0007669"/>
    <property type="project" value="TreeGrafter"/>
</dbReference>
<sequence length="220" mass="25252">MDGMQTNRFGKRSCKIVLTGGPGSGKTTAQRQLFEKISKDYASTWQVFIVGEAASILYHGGVHREEMSDAQIDRWQTDMVKTIFQLESVFDNIARNEQRRNTLIICDRGALDPKVFTRSNKQWAEVLAELGTTEDVLLARYDLVLQLFTAPPENYTKSNNAYRREDYDAAYAINTKYEQVWSKHPRFAQIDNSDSCGEDEGWSAKFDKIERLVRFVLDES</sequence>
<feature type="domain" description="NadR/Ttd14 AAA" evidence="1">
    <location>
        <begin position="15"/>
        <end position="186"/>
    </location>
</feature>
<proteinExistence type="predicted"/>
<evidence type="ECO:0000313" key="3">
    <source>
        <dbReference type="WBParaSite" id="Pan_g17759.t1"/>
    </source>
</evidence>
<evidence type="ECO:0000259" key="1">
    <source>
        <dbReference type="Pfam" id="PF13521"/>
    </source>
</evidence>
<dbReference type="GO" id="GO:0045494">
    <property type="term" value="P:photoreceptor cell maintenance"/>
    <property type="evidence" value="ECO:0007669"/>
    <property type="project" value="TreeGrafter"/>
</dbReference>
<accession>A0A7E4V873</accession>
<dbReference type="AlphaFoldDB" id="A0A7E4V873"/>
<organism evidence="2 3">
    <name type="scientific">Panagrellus redivivus</name>
    <name type="common">Microworm</name>
    <dbReference type="NCBI Taxonomy" id="6233"/>
    <lineage>
        <taxon>Eukaryota</taxon>
        <taxon>Metazoa</taxon>
        <taxon>Ecdysozoa</taxon>
        <taxon>Nematoda</taxon>
        <taxon>Chromadorea</taxon>
        <taxon>Rhabditida</taxon>
        <taxon>Tylenchina</taxon>
        <taxon>Panagrolaimomorpha</taxon>
        <taxon>Panagrolaimoidea</taxon>
        <taxon>Panagrolaimidae</taxon>
        <taxon>Panagrellus</taxon>
    </lineage>
</organism>
<name>A0A7E4V873_PANRE</name>
<dbReference type="InterPro" id="IPR053227">
    <property type="entry name" value="TRPL-trafficking_regulator"/>
</dbReference>
<dbReference type="SUPFAM" id="SSF52540">
    <property type="entry name" value="P-loop containing nucleoside triphosphate hydrolases"/>
    <property type="match status" value="1"/>
</dbReference>
<dbReference type="GO" id="GO:0005525">
    <property type="term" value="F:GTP binding"/>
    <property type="evidence" value="ECO:0007669"/>
    <property type="project" value="TreeGrafter"/>
</dbReference>
<keyword evidence="2" id="KW-1185">Reference proteome</keyword>
<dbReference type="InterPro" id="IPR038727">
    <property type="entry name" value="NadR/Ttd14_AAA_dom"/>
</dbReference>
<reference evidence="3" key="2">
    <citation type="submission" date="2020-10" db="UniProtKB">
        <authorList>
            <consortium name="WormBaseParasite"/>
        </authorList>
    </citation>
    <scope>IDENTIFICATION</scope>
</reference>
<dbReference type="GO" id="GO:0035091">
    <property type="term" value="F:phosphatidylinositol binding"/>
    <property type="evidence" value="ECO:0007669"/>
    <property type="project" value="TreeGrafter"/>
</dbReference>